<reference evidence="12 13" key="1">
    <citation type="submission" date="2024-11" db="EMBL/GenBank/DDBJ databases">
        <title>A near-complete genome assembly of Cinchona calisaya.</title>
        <authorList>
            <person name="Lian D.C."/>
            <person name="Zhao X.W."/>
            <person name="Wei L."/>
        </authorList>
    </citation>
    <scope>NUCLEOTIDE SEQUENCE [LARGE SCALE GENOMIC DNA]</scope>
    <source>
        <tissue evidence="12">Nenye</tissue>
    </source>
</reference>
<dbReference type="SUPFAM" id="SSF57850">
    <property type="entry name" value="RING/U-box"/>
    <property type="match status" value="1"/>
</dbReference>
<evidence type="ECO:0000256" key="6">
    <source>
        <dbReference type="ARBA" id="ARBA00022989"/>
    </source>
</evidence>
<keyword evidence="6 10" id="KW-1133">Transmembrane helix</keyword>
<comment type="similarity">
    <text evidence="8">Belongs to the RING-type zinc finger family. ATL subfamily.</text>
</comment>
<evidence type="ECO:0000259" key="11">
    <source>
        <dbReference type="PROSITE" id="PS50089"/>
    </source>
</evidence>
<dbReference type="Proteomes" id="UP001630127">
    <property type="component" value="Unassembled WGS sequence"/>
</dbReference>
<evidence type="ECO:0000256" key="4">
    <source>
        <dbReference type="ARBA" id="ARBA00022771"/>
    </source>
</evidence>
<evidence type="ECO:0000256" key="8">
    <source>
        <dbReference type="ARBA" id="ARBA00024209"/>
    </source>
</evidence>
<protein>
    <recommendedName>
        <fullName evidence="11">RING-type domain-containing protein</fullName>
    </recommendedName>
</protein>
<proteinExistence type="inferred from homology"/>
<evidence type="ECO:0000313" key="13">
    <source>
        <dbReference type="Proteomes" id="UP001630127"/>
    </source>
</evidence>
<organism evidence="12 13">
    <name type="scientific">Cinchona calisaya</name>
    <dbReference type="NCBI Taxonomy" id="153742"/>
    <lineage>
        <taxon>Eukaryota</taxon>
        <taxon>Viridiplantae</taxon>
        <taxon>Streptophyta</taxon>
        <taxon>Embryophyta</taxon>
        <taxon>Tracheophyta</taxon>
        <taxon>Spermatophyta</taxon>
        <taxon>Magnoliopsida</taxon>
        <taxon>eudicotyledons</taxon>
        <taxon>Gunneridae</taxon>
        <taxon>Pentapetalae</taxon>
        <taxon>asterids</taxon>
        <taxon>lamiids</taxon>
        <taxon>Gentianales</taxon>
        <taxon>Rubiaceae</taxon>
        <taxon>Cinchonoideae</taxon>
        <taxon>Cinchoneae</taxon>
        <taxon>Cinchona</taxon>
    </lineage>
</organism>
<dbReference type="InterPro" id="IPR001841">
    <property type="entry name" value="Znf_RING"/>
</dbReference>
<dbReference type="GO" id="GO:0016020">
    <property type="term" value="C:membrane"/>
    <property type="evidence" value="ECO:0007669"/>
    <property type="project" value="UniProtKB-SubCell"/>
</dbReference>
<gene>
    <name evidence="12" type="ORF">ACH5RR_023658</name>
</gene>
<keyword evidence="7 10" id="KW-0472">Membrane</keyword>
<evidence type="ECO:0000256" key="5">
    <source>
        <dbReference type="ARBA" id="ARBA00022833"/>
    </source>
</evidence>
<evidence type="ECO:0000256" key="10">
    <source>
        <dbReference type="SAM" id="Phobius"/>
    </source>
</evidence>
<dbReference type="InterPro" id="IPR013083">
    <property type="entry name" value="Znf_RING/FYVE/PHD"/>
</dbReference>
<feature type="domain" description="RING-type" evidence="11">
    <location>
        <begin position="69"/>
        <end position="112"/>
    </location>
</feature>
<comment type="subcellular location">
    <subcellularLocation>
        <location evidence="1">Membrane</location>
    </subcellularLocation>
</comment>
<dbReference type="PROSITE" id="PS50089">
    <property type="entry name" value="ZF_RING_2"/>
    <property type="match status" value="1"/>
</dbReference>
<evidence type="ECO:0000256" key="9">
    <source>
        <dbReference type="PROSITE-ProRule" id="PRU00175"/>
    </source>
</evidence>
<evidence type="ECO:0000256" key="7">
    <source>
        <dbReference type="ARBA" id="ARBA00023136"/>
    </source>
</evidence>
<dbReference type="AlphaFoldDB" id="A0ABD2ZBA8"/>
<dbReference type="SMART" id="SM00184">
    <property type="entry name" value="RING"/>
    <property type="match status" value="1"/>
</dbReference>
<keyword evidence="2 10" id="KW-0812">Transmembrane</keyword>
<dbReference type="Gene3D" id="3.30.40.10">
    <property type="entry name" value="Zinc/RING finger domain, C3HC4 (zinc finger)"/>
    <property type="match status" value="1"/>
</dbReference>
<dbReference type="Pfam" id="PF13639">
    <property type="entry name" value="zf-RING_2"/>
    <property type="match status" value="1"/>
</dbReference>
<keyword evidence="4 9" id="KW-0863">Zinc-finger</keyword>
<keyword evidence="5" id="KW-0862">Zinc</keyword>
<accession>A0ABD2ZBA8</accession>
<evidence type="ECO:0000256" key="3">
    <source>
        <dbReference type="ARBA" id="ARBA00022723"/>
    </source>
</evidence>
<dbReference type="EMBL" id="JBJUIK010000010">
    <property type="protein sequence ID" value="KAL3516756.1"/>
    <property type="molecule type" value="Genomic_DNA"/>
</dbReference>
<evidence type="ECO:0000313" key="12">
    <source>
        <dbReference type="EMBL" id="KAL3516756.1"/>
    </source>
</evidence>
<feature type="transmembrane region" description="Helical" evidence="10">
    <location>
        <begin position="12"/>
        <end position="34"/>
    </location>
</feature>
<dbReference type="GO" id="GO:0008270">
    <property type="term" value="F:zinc ion binding"/>
    <property type="evidence" value="ECO:0007669"/>
    <property type="project" value="UniProtKB-KW"/>
</dbReference>
<dbReference type="PANTHER" id="PTHR46539">
    <property type="entry name" value="E3 UBIQUITIN-PROTEIN LIGASE ATL42"/>
    <property type="match status" value="1"/>
</dbReference>
<name>A0ABD2ZBA8_9GENT</name>
<keyword evidence="3" id="KW-0479">Metal-binding</keyword>
<evidence type="ECO:0000256" key="1">
    <source>
        <dbReference type="ARBA" id="ARBA00004370"/>
    </source>
</evidence>
<sequence>MDGQLGLIPKLINSIVMATSKIITILIIIALSIYRLIFIKWFHGDQNYHIPSLNFLSNSDNAKKKSVYCTVCLSNIKGDEKCRQLPKCNHCFHVECIDKWFELSRFTCPLCRIEVPHHLYSHDQKHKYLFFNILSFFKAFFRNICGRFDREVRLMLCENIA</sequence>
<comment type="caution">
    <text evidence="12">The sequence shown here is derived from an EMBL/GenBank/DDBJ whole genome shotgun (WGS) entry which is preliminary data.</text>
</comment>
<keyword evidence="13" id="KW-1185">Reference proteome</keyword>
<dbReference type="PANTHER" id="PTHR46539:SF33">
    <property type="entry name" value="(WILD MALAYSIAN BANANA) HYPOTHETICAL PROTEIN"/>
    <property type="match status" value="1"/>
</dbReference>
<evidence type="ECO:0000256" key="2">
    <source>
        <dbReference type="ARBA" id="ARBA00022692"/>
    </source>
</evidence>